<dbReference type="Proteomes" id="UP000195137">
    <property type="component" value="Unassembled WGS sequence"/>
</dbReference>
<accession>A0A1Y3GDI8</accession>
<dbReference type="NCBIfam" id="TIGR01463">
    <property type="entry name" value="mtaA_cmuA"/>
    <property type="match status" value="1"/>
</dbReference>
<dbReference type="PANTHER" id="PTHR47099:SF1">
    <property type="entry name" value="METHYLCOBAMIDE:COM METHYLTRANSFERASE MTBA"/>
    <property type="match status" value="1"/>
</dbReference>
<dbReference type="GO" id="GO:0015948">
    <property type="term" value="P:methanogenesis"/>
    <property type="evidence" value="ECO:0007669"/>
    <property type="project" value="UniProtKB-KW"/>
</dbReference>
<dbReference type="InterPro" id="IPR006360">
    <property type="entry name" value="Mtase_MtaA_CmuA"/>
</dbReference>
<comment type="caution">
    <text evidence="9">The sequence shown here is derived from an EMBL/GenBank/DDBJ whole genome shotgun (WGS) entry which is preliminary data.</text>
</comment>
<evidence type="ECO:0000256" key="3">
    <source>
        <dbReference type="ARBA" id="ARBA00022679"/>
    </source>
</evidence>
<keyword evidence="4" id="KW-0479">Metal-binding</keyword>
<keyword evidence="2 9" id="KW-0489">Methyltransferase</keyword>
<proteinExistence type="predicted"/>
<evidence type="ECO:0000256" key="5">
    <source>
        <dbReference type="ARBA" id="ARBA00022833"/>
    </source>
</evidence>
<dbReference type="GO" id="GO:0046872">
    <property type="term" value="F:metal ion binding"/>
    <property type="evidence" value="ECO:0007669"/>
    <property type="project" value="UniProtKB-KW"/>
</dbReference>
<dbReference type="EMBL" id="MRZU01000002">
    <property type="protein sequence ID" value="OUJ19498.1"/>
    <property type="molecule type" value="Genomic_DNA"/>
</dbReference>
<dbReference type="AlphaFoldDB" id="A0A1Y3GDI8"/>
<keyword evidence="10" id="KW-1185">Reference proteome</keyword>
<dbReference type="GO" id="GO:0004853">
    <property type="term" value="F:uroporphyrinogen decarboxylase activity"/>
    <property type="evidence" value="ECO:0007669"/>
    <property type="project" value="InterPro"/>
</dbReference>
<keyword evidence="6" id="KW-0484">Methanogenesis</keyword>
<dbReference type="InterPro" id="IPR052024">
    <property type="entry name" value="Methanogen_methyltrans"/>
</dbReference>
<dbReference type="NCBIfam" id="NF004889">
    <property type="entry name" value="PRK06252.1"/>
    <property type="match status" value="1"/>
</dbReference>
<feature type="region of interest" description="Disordered" evidence="7">
    <location>
        <begin position="1"/>
        <end position="27"/>
    </location>
</feature>
<evidence type="ECO:0000256" key="6">
    <source>
        <dbReference type="ARBA" id="ARBA00022994"/>
    </source>
</evidence>
<reference evidence="9 10" key="1">
    <citation type="submission" date="2016-12" db="EMBL/GenBank/DDBJ databases">
        <title>Discovery of methanogenic haloarchaea.</title>
        <authorList>
            <person name="Sorokin D.Y."/>
            <person name="Makarova K.S."/>
            <person name="Abbas B."/>
            <person name="Ferrer M."/>
            <person name="Golyshin P.N."/>
        </authorList>
    </citation>
    <scope>NUCLEOTIDE SEQUENCE [LARGE SCALE GENOMIC DNA]</scope>
    <source>
        <strain evidence="9">AMET1</strain>
    </source>
</reference>
<gene>
    <name evidence="9" type="ORF">AMET1_0169</name>
</gene>
<dbReference type="PANTHER" id="PTHR47099">
    <property type="entry name" value="METHYLCOBAMIDE:COM METHYLTRANSFERASE MTBA"/>
    <property type="match status" value="1"/>
</dbReference>
<sequence length="333" mass="35492">MDIKQNLMDALSGEDVETTPVASVTQTGTEDLMERSGAAWPEAHSDPQKMFDLAYAAHELGGLEAVRLQYCLTVQAEALGAEVDMGSHGQQPSIEGHPFEESPEEFELPDDYLERGRIPNVIEAVEIAKEEVGDDVAIIVGFAGPTTLAAHLTSTETFMKWFLTNPEKVDHILGPATQATIEYGNALIDAGADILSVCDPVASPELLSPNMFEDKLAATLEDFANETTSVNVLHICGNSTAIIDQMAATGFDAISIEEKVDVQEAKNMANGTAIVGTVSTANTMLRGKPDEVKAEAKENLDAGIDVLAPSCGIAPGTPLEAIKALVDARNEYY</sequence>
<evidence type="ECO:0000259" key="8">
    <source>
        <dbReference type="Pfam" id="PF01208"/>
    </source>
</evidence>
<dbReference type="CDD" id="cd03307">
    <property type="entry name" value="Mta_CmuA_like"/>
    <property type="match status" value="1"/>
</dbReference>
<dbReference type="GO" id="GO:0006779">
    <property type="term" value="P:porphyrin-containing compound biosynthetic process"/>
    <property type="evidence" value="ECO:0007669"/>
    <property type="project" value="InterPro"/>
</dbReference>
<dbReference type="GO" id="GO:0006730">
    <property type="term" value="P:one-carbon metabolic process"/>
    <property type="evidence" value="ECO:0007669"/>
    <property type="project" value="InterPro"/>
</dbReference>
<comment type="cofactor">
    <cofactor evidence="1">
        <name>Zn(2+)</name>
        <dbReference type="ChEBI" id="CHEBI:29105"/>
    </cofactor>
</comment>
<keyword evidence="5" id="KW-0862">Zinc</keyword>
<evidence type="ECO:0000256" key="1">
    <source>
        <dbReference type="ARBA" id="ARBA00001947"/>
    </source>
</evidence>
<organism evidence="9 10">
    <name type="scientific">Methanonatronarchaeum thermophilum</name>
    <dbReference type="NCBI Taxonomy" id="1927129"/>
    <lineage>
        <taxon>Archaea</taxon>
        <taxon>Methanobacteriati</taxon>
        <taxon>Methanobacteriota</taxon>
        <taxon>Methanonatronarchaeia</taxon>
        <taxon>Methanonatronarchaeales</taxon>
        <taxon>Methanonatronarchaeaceae</taxon>
        <taxon>Methanonatronarchaeum</taxon>
    </lineage>
</organism>
<evidence type="ECO:0000256" key="4">
    <source>
        <dbReference type="ARBA" id="ARBA00022723"/>
    </source>
</evidence>
<evidence type="ECO:0000256" key="2">
    <source>
        <dbReference type="ARBA" id="ARBA00022603"/>
    </source>
</evidence>
<protein>
    <submittedName>
        <fullName evidence="9">Methylcobalamin:coenzyme M methyltransferase</fullName>
    </submittedName>
</protein>
<evidence type="ECO:0000313" key="10">
    <source>
        <dbReference type="Proteomes" id="UP000195137"/>
    </source>
</evidence>
<dbReference type="GO" id="GO:0008168">
    <property type="term" value="F:methyltransferase activity"/>
    <property type="evidence" value="ECO:0007669"/>
    <property type="project" value="UniProtKB-KW"/>
</dbReference>
<dbReference type="Gene3D" id="3.20.20.210">
    <property type="match status" value="1"/>
</dbReference>
<dbReference type="SUPFAM" id="SSF51726">
    <property type="entry name" value="UROD/MetE-like"/>
    <property type="match status" value="1"/>
</dbReference>
<dbReference type="OrthoDB" id="124836at2157"/>
<evidence type="ECO:0000313" key="9">
    <source>
        <dbReference type="EMBL" id="OUJ19498.1"/>
    </source>
</evidence>
<dbReference type="InterPro" id="IPR038071">
    <property type="entry name" value="UROD/MetE-like_sf"/>
</dbReference>
<dbReference type="NCBIfam" id="NF040654">
    <property type="entry name" value="MtaA_Meth"/>
    <property type="match status" value="1"/>
</dbReference>
<dbReference type="InterPro" id="IPR000257">
    <property type="entry name" value="Uroporphyrinogen_deCOase"/>
</dbReference>
<keyword evidence="3 9" id="KW-0808">Transferase</keyword>
<feature type="domain" description="Uroporphyrinogen decarboxylase (URO-D)" evidence="8">
    <location>
        <begin position="4"/>
        <end position="332"/>
    </location>
</feature>
<name>A0A1Y3GDI8_9EURY</name>
<dbReference type="Pfam" id="PF01208">
    <property type="entry name" value="URO-D"/>
    <property type="match status" value="1"/>
</dbReference>
<evidence type="ECO:0000256" key="7">
    <source>
        <dbReference type="SAM" id="MobiDB-lite"/>
    </source>
</evidence>
<dbReference type="RefSeq" id="WP_086636593.1">
    <property type="nucleotide sequence ID" value="NZ_MRZU01000002.1"/>
</dbReference>
<dbReference type="GO" id="GO:0032259">
    <property type="term" value="P:methylation"/>
    <property type="evidence" value="ECO:0007669"/>
    <property type="project" value="UniProtKB-KW"/>
</dbReference>